<dbReference type="PANTHER" id="PTHR43656:SF2">
    <property type="entry name" value="BINDING OXIDOREDUCTASE, PUTATIVE (AFU_ORTHOLOGUE AFUA_2G08260)-RELATED"/>
    <property type="match status" value="1"/>
</dbReference>
<comment type="similarity">
    <text evidence="1">Belongs to the NADH:flavin oxidoreductase/NADH oxidase family.</text>
</comment>
<feature type="domain" description="NADH:flavin oxidoreductase/NADH oxidase N-terminal" evidence="5">
    <location>
        <begin position="71"/>
        <end position="413"/>
    </location>
</feature>
<evidence type="ECO:0000313" key="7">
    <source>
        <dbReference type="Proteomes" id="UP000765509"/>
    </source>
</evidence>
<keyword evidence="3" id="KW-0288">FMN</keyword>
<dbReference type="OrthoDB" id="1663137at2759"/>
<dbReference type="AlphaFoldDB" id="A0A9Q3HHG0"/>
<dbReference type="Gene3D" id="3.20.20.70">
    <property type="entry name" value="Aldolase class I"/>
    <property type="match status" value="1"/>
</dbReference>
<dbReference type="InterPro" id="IPR051799">
    <property type="entry name" value="NADH_flavin_oxidoreductase"/>
</dbReference>
<proteinExistence type="inferred from homology"/>
<accession>A0A9Q3HHG0</accession>
<keyword evidence="7" id="KW-1185">Reference proteome</keyword>
<organism evidence="6 7">
    <name type="scientific">Austropuccinia psidii MF-1</name>
    <dbReference type="NCBI Taxonomy" id="1389203"/>
    <lineage>
        <taxon>Eukaryota</taxon>
        <taxon>Fungi</taxon>
        <taxon>Dikarya</taxon>
        <taxon>Basidiomycota</taxon>
        <taxon>Pucciniomycotina</taxon>
        <taxon>Pucciniomycetes</taxon>
        <taxon>Pucciniales</taxon>
        <taxon>Sphaerophragmiaceae</taxon>
        <taxon>Austropuccinia</taxon>
    </lineage>
</organism>
<dbReference type="Pfam" id="PF00724">
    <property type="entry name" value="Oxidored_FMN"/>
    <property type="match status" value="1"/>
</dbReference>
<dbReference type="Proteomes" id="UP000765509">
    <property type="component" value="Unassembled WGS sequence"/>
</dbReference>
<evidence type="ECO:0000256" key="4">
    <source>
        <dbReference type="ARBA" id="ARBA00023002"/>
    </source>
</evidence>
<evidence type="ECO:0000256" key="3">
    <source>
        <dbReference type="ARBA" id="ARBA00022643"/>
    </source>
</evidence>
<reference evidence="6" key="1">
    <citation type="submission" date="2021-03" db="EMBL/GenBank/DDBJ databases">
        <title>Draft genome sequence of rust myrtle Austropuccinia psidii MF-1, a brazilian biotype.</title>
        <authorList>
            <person name="Quecine M.C."/>
            <person name="Pachon D.M.R."/>
            <person name="Bonatelli M.L."/>
            <person name="Correr F.H."/>
            <person name="Franceschini L.M."/>
            <person name="Leite T.F."/>
            <person name="Margarido G.R.A."/>
            <person name="Almeida C.A."/>
            <person name="Ferrarezi J.A."/>
            <person name="Labate C.A."/>
        </authorList>
    </citation>
    <scope>NUCLEOTIDE SEQUENCE</scope>
    <source>
        <strain evidence="6">MF-1</strain>
    </source>
</reference>
<dbReference type="InterPro" id="IPR013785">
    <property type="entry name" value="Aldolase_TIM"/>
</dbReference>
<evidence type="ECO:0000259" key="5">
    <source>
        <dbReference type="Pfam" id="PF00724"/>
    </source>
</evidence>
<dbReference type="InterPro" id="IPR001155">
    <property type="entry name" value="OxRdtase_FMN_N"/>
</dbReference>
<keyword evidence="2" id="KW-0285">Flavoprotein</keyword>
<dbReference type="GO" id="GO:0016491">
    <property type="term" value="F:oxidoreductase activity"/>
    <property type="evidence" value="ECO:0007669"/>
    <property type="project" value="UniProtKB-KW"/>
</dbReference>
<keyword evidence="4" id="KW-0560">Oxidoreductase</keyword>
<gene>
    <name evidence="6" type="ORF">O181_045268</name>
</gene>
<evidence type="ECO:0000256" key="2">
    <source>
        <dbReference type="ARBA" id="ARBA00022630"/>
    </source>
</evidence>
<name>A0A9Q3HHG0_9BASI</name>
<comment type="caution">
    <text evidence="6">The sequence shown here is derived from an EMBL/GenBank/DDBJ whole genome shotgun (WGS) entry which is preliminary data.</text>
</comment>
<dbReference type="PANTHER" id="PTHR43656">
    <property type="entry name" value="BINDING OXIDOREDUCTASE, PUTATIVE (AFU_ORTHOLOGUE AFUA_2G08260)-RELATED"/>
    <property type="match status" value="1"/>
</dbReference>
<sequence>MAVAVHSDPSLHQSLSPFLTPGVSRSDSRGCFRGVDAESLLLLRRSFIPCFGPMQGHALAPSEDIKQISILLEPIRLACGLELENRLVKAAMEPCLSKTGDPSEEHVALHSQWSQGRFGLLITENVQVCPRHLATPYDVVIPNNQGPIPTSWVAWAKACTPPTLVQLSHGGLQSPRGSGRPVWEGTLAPSRMRLSLGTRIIERLVAQALFNEAKEASENDIRLVVEQFRSAAIFVHRAGFQGVQLHCSHGYLLAQFISPKTNLRSDEYGLHGANQLKLLFEIIDAIRACVPSSFCLAIKLNSSDFVSGGLTEDDALNNVKMIAEHGGIDLIEISGGTYENVGNLLKWGFMSAPAARGNHTQCARSLFFGFFCARVRGHPESRRAMASAVSAHLTDLVGIGRPTCIDPLVSTKILDPKLSSYTCPSPFIPGTTIWNALIPVKLIGTGFNTVWYTWQLQRLANLQPADLNRSAFGCIDSEFCAFRTGDTS</sequence>
<dbReference type="SUPFAM" id="SSF51395">
    <property type="entry name" value="FMN-linked oxidoreductases"/>
    <property type="match status" value="1"/>
</dbReference>
<dbReference type="GO" id="GO:0010181">
    <property type="term" value="F:FMN binding"/>
    <property type="evidence" value="ECO:0007669"/>
    <property type="project" value="InterPro"/>
</dbReference>
<dbReference type="EMBL" id="AVOT02018562">
    <property type="protein sequence ID" value="MBW0505553.1"/>
    <property type="molecule type" value="Genomic_DNA"/>
</dbReference>
<protein>
    <recommendedName>
        <fullName evidence="5">NADH:flavin oxidoreductase/NADH oxidase N-terminal domain-containing protein</fullName>
    </recommendedName>
</protein>
<evidence type="ECO:0000256" key="1">
    <source>
        <dbReference type="ARBA" id="ARBA00005979"/>
    </source>
</evidence>
<evidence type="ECO:0000313" key="6">
    <source>
        <dbReference type="EMBL" id="MBW0505553.1"/>
    </source>
</evidence>